<dbReference type="GO" id="GO:0030638">
    <property type="term" value="P:polyketide metabolic process"/>
    <property type="evidence" value="ECO:0007669"/>
    <property type="project" value="InterPro"/>
</dbReference>
<dbReference type="AlphaFoldDB" id="A0A0D2DVQ6"/>
<organism evidence="1 2">
    <name type="scientific">Phialophora macrospora</name>
    <dbReference type="NCBI Taxonomy" id="1851006"/>
    <lineage>
        <taxon>Eukaryota</taxon>
        <taxon>Fungi</taxon>
        <taxon>Dikarya</taxon>
        <taxon>Ascomycota</taxon>
        <taxon>Pezizomycotina</taxon>
        <taxon>Eurotiomycetes</taxon>
        <taxon>Chaetothyriomycetidae</taxon>
        <taxon>Chaetothyriales</taxon>
        <taxon>Herpotrichiellaceae</taxon>
        <taxon>Phialophora</taxon>
    </lineage>
</organism>
<dbReference type="Pfam" id="PF07366">
    <property type="entry name" value="SnoaL"/>
    <property type="match status" value="1"/>
</dbReference>
<dbReference type="PANTHER" id="PTHR38436:SF1">
    <property type="entry name" value="ESTER CYCLASE"/>
    <property type="match status" value="1"/>
</dbReference>
<dbReference type="InterPro" id="IPR032710">
    <property type="entry name" value="NTF2-like_dom_sf"/>
</dbReference>
<dbReference type="PANTHER" id="PTHR38436">
    <property type="entry name" value="POLYKETIDE CYCLASE SNOAL-LIKE DOMAIN"/>
    <property type="match status" value="1"/>
</dbReference>
<protein>
    <recommendedName>
        <fullName evidence="3">SnoaL-like domain-containing protein</fullName>
    </recommendedName>
</protein>
<dbReference type="InterPro" id="IPR009959">
    <property type="entry name" value="Cyclase_SnoaL-like"/>
</dbReference>
<dbReference type="SUPFAM" id="SSF54427">
    <property type="entry name" value="NTF2-like"/>
    <property type="match status" value="1"/>
</dbReference>
<dbReference type="Gene3D" id="3.10.450.50">
    <property type="match status" value="1"/>
</dbReference>
<evidence type="ECO:0008006" key="3">
    <source>
        <dbReference type="Google" id="ProtNLM"/>
    </source>
</evidence>
<dbReference type="Proteomes" id="UP000054266">
    <property type="component" value="Unassembled WGS sequence"/>
</dbReference>
<evidence type="ECO:0000313" key="1">
    <source>
        <dbReference type="EMBL" id="KIW66217.1"/>
    </source>
</evidence>
<dbReference type="HOGENOM" id="CLU_100997_5_1_1"/>
<evidence type="ECO:0000313" key="2">
    <source>
        <dbReference type="Proteomes" id="UP000054266"/>
    </source>
</evidence>
<sequence>MSSDSKNIALVRHVITQVQQNGKFDLIDRYCHPDFVNRTPLPGFVANRDGIHQAMHYLHAALTDIKVDIQHCVCTGDVVATNKVVSGKHVGELLGQPASGQRIEFRVMEFMRVQDEQLIEHWGLPGSVTPASTST</sequence>
<proteinExistence type="predicted"/>
<reference evidence="1 2" key="1">
    <citation type="submission" date="2015-01" db="EMBL/GenBank/DDBJ databases">
        <title>The Genome Sequence of Capronia semiimmersa CBS27337.</title>
        <authorList>
            <consortium name="The Broad Institute Genomics Platform"/>
            <person name="Cuomo C."/>
            <person name="de Hoog S."/>
            <person name="Gorbushina A."/>
            <person name="Stielow B."/>
            <person name="Teixiera M."/>
            <person name="Abouelleil A."/>
            <person name="Chapman S.B."/>
            <person name="Priest M."/>
            <person name="Young S.K."/>
            <person name="Wortman J."/>
            <person name="Nusbaum C."/>
            <person name="Birren B."/>
        </authorList>
    </citation>
    <scope>NUCLEOTIDE SEQUENCE [LARGE SCALE GENOMIC DNA]</scope>
    <source>
        <strain evidence="1 2">CBS 27337</strain>
    </source>
</reference>
<gene>
    <name evidence="1" type="ORF">PV04_08417</name>
</gene>
<accession>A0A0D2DVQ6</accession>
<name>A0A0D2DVQ6_9EURO</name>
<keyword evidence="2" id="KW-1185">Reference proteome</keyword>
<dbReference type="EMBL" id="KN846960">
    <property type="protein sequence ID" value="KIW66217.1"/>
    <property type="molecule type" value="Genomic_DNA"/>
</dbReference>